<evidence type="ECO:0000313" key="1">
    <source>
        <dbReference type="EMBL" id="KAF2587183.1"/>
    </source>
</evidence>
<protein>
    <submittedName>
        <fullName evidence="1">Uncharacterized protein</fullName>
    </submittedName>
</protein>
<sequence>MKTPVATAPVANACSNATVLEKIENLAATFRHRKCNETSLRFLFLNINGNDKSYQTPPQKSPPLRSLLNPHRNAFRFVSIGVSVEILRRKQLGLFLAYFYSLHSDLSDFQPATQRPVRPQKAPPLCSHLNPDRNAFRFVSIGVSCEFRFPQIGARRRGVRITLTHSRKTFDQNNVWKYERKIAVHKNAGKKTPAATAPIANAYVNAHGSVAT</sequence>
<reference evidence="1" key="1">
    <citation type="submission" date="2019-12" db="EMBL/GenBank/DDBJ databases">
        <title>Genome sequencing and annotation of Brassica cretica.</title>
        <authorList>
            <person name="Studholme D.J."/>
            <person name="Sarris P.F."/>
        </authorList>
    </citation>
    <scope>NUCLEOTIDE SEQUENCE</scope>
    <source>
        <strain evidence="1">PFS-102/07</strain>
        <tissue evidence="1">Leaf</tissue>
    </source>
</reference>
<dbReference type="EMBL" id="QGKY02000246">
    <property type="protein sequence ID" value="KAF2587183.1"/>
    <property type="molecule type" value="Genomic_DNA"/>
</dbReference>
<organism evidence="1">
    <name type="scientific">Brassica cretica</name>
    <name type="common">Mustard</name>
    <dbReference type="NCBI Taxonomy" id="69181"/>
    <lineage>
        <taxon>Eukaryota</taxon>
        <taxon>Viridiplantae</taxon>
        <taxon>Streptophyta</taxon>
        <taxon>Embryophyta</taxon>
        <taxon>Tracheophyta</taxon>
        <taxon>Spermatophyta</taxon>
        <taxon>Magnoliopsida</taxon>
        <taxon>eudicotyledons</taxon>
        <taxon>Gunneridae</taxon>
        <taxon>Pentapetalae</taxon>
        <taxon>rosids</taxon>
        <taxon>malvids</taxon>
        <taxon>Brassicales</taxon>
        <taxon>Brassicaceae</taxon>
        <taxon>Brassiceae</taxon>
        <taxon>Brassica</taxon>
    </lineage>
</organism>
<name>A0A8S9K0L1_BRACR</name>
<dbReference type="AlphaFoldDB" id="A0A8S9K0L1"/>
<gene>
    <name evidence="1" type="ORF">F2Q70_00036488</name>
</gene>
<comment type="caution">
    <text evidence="1">The sequence shown here is derived from an EMBL/GenBank/DDBJ whole genome shotgun (WGS) entry which is preliminary data.</text>
</comment>
<accession>A0A8S9K0L1</accession>
<proteinExistence type="predicted"/>